<reference evidence="2 3" key="1">
    <citation type="journal article" date="2019" name="Commun. Biol.">
        <title>The bagworm genome reveals a unique fibroin gene that provides high tensile strength.</title>
        <authorList>
            <person name="Kono N."/>
            <person name="Nakamura H."/>
            <person name="Ohtoshi R."/>
            <person name="Tomita M."/>
            <person name="Numata K."/>
            <person name="Arakawa K."/>
        </authorList>
    </citation>
    <scope>NUCLEOTIDE SEQUENCE [LARGE SCALE GENOMIC DNA]</scope>
</reference>
<evidence type="ECO:0000259" key="1">
    <source>
        <dbReference type="PROSITE" id="PS50835"/>
    </source>
</evidence>
<dbReference type="PANTHER" id="PTHR23278">
    <property type="entry name" value="SIDESTEP PROTEIN"/>
    <property type="match status" value="1"/>
</dbReference>
<dbReference type="PANTHER" id="PTHR23278:SF31">
    <property type="entry name" value="SIDESTEP II, ISOFORM A"/>
    <property type="match status" value="1"/>
</dbReference>
<accession>A0A4C1U2P2</accession>
<gene>
    <name evidence="2" type="primary">Mag</name>
    <name evidence="2" type="ORF">EVAR_93739_1</name>
</gene>
<dbReference type="InterPro" id="IPR007110">
    <property type="entry name" value="Ig-like_dom"/>
</dbReference>
<organism evidence="2 3">
    <name type="scientific">Eumeta variegata</name>
    <name type="common">Bagworm moth</name>
    <name type="synonym">Eumeta japonica</name>
    <dbReference type="NCBI Taxonomy" id="151549"/>
    <lineage>
        <taxon>Eukaryota</taxon>
        <taxon>Metazoa</taxon>
        <taxon>Ecdysozoa</taxon>
        <taxon>Arthropoda</taxon>
        <taxon>Hexapoda</taxon>
        <taxon>Insecta</taxon>
        <taxon>Pterygota</taxon>
        <taxon>Neoptera</taxon>
        <taxon>Endopterygota</taxon>
        <taxon>Lepidoptera</taxon>
        <taxon>Glossata</taxon>
        <taxon>Ditrysia</taxon>
        <taxon>Tineoidea</taxon>
        <taxon>Psychidae</taxon>
        <taxon>Oiketicinae</taxon>
        <taxon>Eumeta</taxon>
    </lineage>
</organism>
<name>A0A4C1U2P2_EUMVA</name>
<comment type="caution">
    <text evidence="2">The sequence shown here is derived from an EMBL/GenBank/DDBJ whole genome shotgun (WGS) entry which is preliminary data.</text>
</comment>
<evidence type="ECO:0000313" key="2">
    <source>
        <dbReference type="EMBL" id="GBP20625.1"/>
    </source>
</evidence>
<dbReference type="Proteomes" id="UP000299102">
    <property type="component" value="Unassembled WGS sequence"/>
</dbReference>
<dbReference type="AlphaFoldDB" id="A0A4C1U2P2"/>
<feature type="domain" description="Ig-like" evidence="1">
    <location>
        <begin position="84"/>
        <end position="126"/>
    </location>
</feature>
<dbReference type="SUPFAM" id="SSF48726">
    <property type="entry name" value="Immunoglobulin"/>
    <property type="match status" value="2"/>
</dbReference>
<dbReference type="OrthoDB" id="6431884at2759"/>
<dbReference type="EMBL" id="BGZK01000120">
    <property type="protein sequence ID" value="GBP20625.1"/>
    <property type="molecule type" value="Genomic_DNA"/>
</dbReference>
<evidence type="ECO:0000313" key="3">
    <source>
        <dbReference type="Proteomes" id="UP000299102"/>
    </source>
</evidence>
<sequence length="189" mass="21153">MWSTYLEDAARPVQYHSLTEYKCEVTVSDVEFRPEEVRDNLTVSVLSFVPTLDDDGKSITCRSENPNVTALHLETSWTLSVVYPPVVRLRLGSSLAAGDIKEGDDVYFECHVRANPPARKLSWLHDDGMIITKKGVERTHIRPLHPANAFSVYAPEGCSVSIAMTPKCPISRERGRPYHRGAHGDISFV</sequence>
<protein>
    <submittedName>
        <fullName evidence="2">Myelin-associated glycoprotein</fullName>
    </submittedName>
</protein>
<proteinExistence type="predicted"/>
<dbReference type="Gene3D" id="2.60.40.10">
    <property type="entry name" value="Immunoglobulins"/>
    <property type="match status" value="2"/>
</dbReference>
<keyword evidence="3" id="KW-1185">Reference proteome</keyword>
<dbReference type="PROSITE" id="PS50835">
    <property type="entry name" value="IG_LIKE"/>
    <property type="match status" value="1"/>
</dbReference>
<dbReference type="InterPro" id="IPR013783">
    <property type="entry name" value="Ig-like_fold"/>
</dbReference>
<dbReference type="STRING" id="151549.A0A4C1U2P2"/>
<dbReference type="InterPro" id="IPR036179">
    <property type="entry name" value="Ig-like_dom_sf"/>
</dbReference>